<keyword evidence="3 5" id="KW-0520">NAD</keyword>
<dbReference type="RefSeq" id="WP_145276516.1">
    <property type="nucleotide sequence ID" value="NZ_CP036426.1"/>
</dbReference>
<evidence type="ECO:0000313" key="7">
    <source>
        <dbReference type="Proteomes" id="UP000317835"/>
    </source>
</evidence>
<dbReference type="InterPro" id="IPR002745">
    <property type="entry name" value="Ptrans_KptA/Tpt1"/>
</dbReference>
<dbReference type="NCBIfam" id="NF002014">
    <property type="entry name" value="PRK00819.1-4"/>
    <property type="match status" value="1"/>
</dbReference>
<dbReference type="GO" id="GO:0000215">
    <property type="term" value="F:tRNA 2'-phosphotransferase activity"/>
    <property type="evidence" value="ECO:0007669"/>
    <property type="project" value="TreeGrafter"/>
</dbReference>
<evidence type="ECO:0000256" key="2">
    <source>
        <dbReference type="ARBA" id="ARBA00022679"/>
    </source>
</evidence>
<evidence type="ECO:0000313" key="6">
    <source>
        <dbReference type="EMBL" id="QDV38199.1"/>
    </source>
</evidence>
<dbReference type="HAMAP" id="MF_00299">
    <property type="entry name" value="KptA"/>
    <property type="match status" value="1"/>
</dbReference>
<accession>A0A518HBH2</accession>
<dbReference type="EMBL" id="CP036426">
    <property type="protein sequence ID" value="QDV38199.1"/>
    <property type="molecule type" value="Genomic_DNA"/>
</dbReference>
<dbReference type="OrthoDB" id="4537997at2"/>
<dbReference type="InterPro" id="IPR042080">
    <property type="entry name" value="RNA_2'-PTrans_N"/>
</dbReference>
<protein>
    <recommendedName>
        <fullName evidence="5">Probable RNA 2'-phosphotransferase</fullName>
        <ecNumber evidence="5">2.7.1.-</ecNumber>
    </recommendedName>
</protein>
<dbReference type="PANTHER" id="PTHR12684">
    <property type="entry name" value="PUTATIVE PHOSPHOTRANSFERASE"/>
    <property type="match status" value="1"/>
</dbReference>
<sequence length="186" mass="20344">MSQPKSIVRVSKFLSLVLRHRPESIGLTLDEGGWASVEDLIARAGRHGTRLSRELIAEVVASNDTQRFRLSEYGSRIRASQGHSISVELGLEPVEPPGVLDHGTATRFLDSILRDGLRPSGRQHVHLSGDVPTAEAVGRRHGRPVVLEVASGRMVEDGFPFFRSDNGVWLTARVPPGYLEARPGRG</sequence>
<dbReference type="Pfam" id="PF01885">
    <property type="entry name" value="PTS_2-RNA"/>
    <property type="match status" value="1"/>
</dbReference>
<keyword evidence="2 5" id="KW-0808">Transferase</keyword>
<gene>
    <name evidence="5" type="primary">kptA</name>
    <name evidence="6" type="ORF">ElP_61500</name>
</gene>
<dbReference type="Gene3D" id="1.10.10.970">
    <property type="entry name" value="RNA 2'-phosphotransferase, Tpt1/KptA family, N-terminal domain"/>
    <property type="match status" value="1"/>
</dbReference>
<comment type="similarity">
    <text evidence="1 5">Belongs to the KptA/TPT1 family.</text>
</comment>
<evidence type="ECO:0000256" key="1">
    <source>
        <dbReference type="ARBA" id="ARBA00009836"/>
    </source>
</evidence>
<dbReference type="GO" id="GO:0006388">
    <property type="term" value="P:tRNA splicing, via endonucleolytic cleavage and ligation"/>
    <property type="evidence" value="ECO:0007669"/>
    <property type="project" value="UniProtKB-UniRule"/>
</dbReference>
<proteinExistence type="inferred from homology"/>
<reference evidence="6 7" key="1">
    <citation type="submission" date="2019-02" db="EMBL/GenBank/DDBJ databases">
        <title>Deep-cultivation of Planctomycetes and their phenomic and genomic characterization uncovers novel biology.</title>
        <authorList>
            <person name="Wiegand S."/>
            <person name="Jogler M."/>
            <person name="Boedeker C."/>
            <person name="Pinto D."/>
            <person name="Vollmers J."/>
            <person name="Rivas-Marin E."/>
            <person name="Kohn T."/>
            <person name="Peeters S.H."/>
            <person name="Heuer A."/>
            <person name="Rast P."/>
            <person name="Oberbeckmann S."/>
            <person name="Bunk B."/>
            <person name="Jeske O."/>
            <person name="Meyerdierks A."/>
            <person name="Storesund J.E."/>
            <person name="Kallscheuer N."/>
            <person name="Luecker S."/>
            <person name="Lage O.M."/>
            <person name="Pohl T."/>
            <person name="Merkel B.J."/>
            <person name="Hornburger P."/>
            <person name="Mueller R.-W."/>
            <person name="Bruemmer F."/>
            <person name="Labrenz M."/>
            <person name="Spormann A.M."/>
            <person name="Op den Camp H."/>
            <person name="Overmann J."/>
            <person name="Amann R."/>
            <person name="Jetten M.S.M."/>
            <person name="Mascher T."/>
            <person name="Medema M.H."/>
            <person name="Devos D.P."/>
            <person name="Kaster A.-K."/>
            <person name="Ovreas L."/>
            <person name="Rohde M."/>
            <person name="Galperin M.Y."/>
            <person name="Jogler C."/>
        </authorList>
    </citation>
    <scope>NUCLEOTIDE SEQUENCE [LARGE SCALE GENOMIC DNA]</scope>
    <source>
        <strain evidence="6 7">ElP</strain>
    </source>
</reference>
<dbReference type="PANTHER" id="PTHR12684:SF2">
    <property type="entry name" value="TRNA 2'-PHOSPHOTRANSFERASE 1"/>
    <property type="match status" value="1"/>
</dbReference>
<dbReference type="Proteomes" id="UP000317835">
    <property type="component" value="Chromosome"/>
</dbReference>
<evidence type="ECO:0000256" key="3">
    <source>
        <dbReference type="ARBA" id="ARBA00023027"/>
    </source>
</evidence>
<dbReference type="GO" id="GO:0003950">
    <property type="term" value="F:NAD+ poly-ADP-ribosyltransferase activity"/>
    <property type="evidence" value="ECO:0007669"/>
    <property type="project" value="InterPro"/>
</dbReference>
<dbReference type="InterPro" id="IPR042081">
    <property type="entry name" value="RNA_2'-PTrans_C"/>
</dbReference>
<keyword evidence="7" id="KW-1185">Reference proteome</keyword>
<dbReference type="AlphaFoldDB" id="A0A518HBH2"/>
<dbReference type="KEGG" id="tpla:ElP_61500"/>
<dbReference type="InterPro" id="IPR022928">
    <property type="entry name" value="RNA_2'-PTrans_KptA"/>
</dbReference>
<organism evidence="6 7">
    <name type="scientific">Tautonia plasticadhaerens</name>
    <dbReference type="NCBI Taxonomy" id="2527974"/>
    <lineage>
        <taxon>Bacteria</taxon>
        <taxon>Pseudomonadati</taxon>
        <taxon>Planctomycetota</taxon>
        <taxon>Planctomycetia</taxon>
        <taxon>Isosphaerales</taxon>
        <taxon>Isosphaeraceae</taxon>
        <taxon>Tautonia</taxon>
    </lineage>
</organism>
<dbReference type="Gene3D" id="3.20.170.30">
    <property type="match status" value="1"/>
</dbReference>
<dbReference type="EC" id="2.7.1.-" evidence="5"/>
<dbReference type="SUPFAM" id="SSF56399">
    <property type="entry name" value="ADP-ribosylation"/>
    <property type="match status" value="1"/>
</dbReference>
<evidence type="ECO:0000256" key="5">
    <source>
        <dbReference type="HAMAP-Rule" id="MF_00299"/>
    </source>
</evidence>
<evidence type="ECO:0000256" key="4">
    <source>
        <dbReference type="ARBA" id="ARBA00025212"/>
    </source>
</evidence>
<comment type="function">
    <text evidence="4 5">Removes the 2'-phosphate from RNA via an intermediate in which the phosphate is ADP-ribosylated by NAD followed by a presumed transesterification to release the RNA and generate ADP-ribose 1''-2''-cyclic phosphate (APPR&gt;P). May function as an ADP-ribosylase.</text>
</comment>
<name>A0A518HBH2_9BACT</name>